<proteinExistence type="predicted"/>
<keyword evidence="3" id="KW-1185">Reference proteome</keyword>
<dbReference type="AlphaFoldDB" id="A0A9Q1KZY9"/>
<comment type="caution">
    <text evidence="2">The sequence shown here is derived from an EMBL/GenBank/DDBJ whole genome shotgun (WGS) entry which is preliminary data.</text>
</comment>
<reference evidence="2" key="1">
    <citation type="submission" date="2022-04" db="EMBL/GenBank/DDBJ databases">
        <title>Carnegiea gigantea Genome sequencing and assembly v2.</title>
        <authorList>
            <person name="Copetti D."/>
            <person name="Sanderson M.J."/>
            <person name="Burquez A."/>
            <person name="Wojciechowski M.F."/>
        </authorList>
    </citation>
    <scope>NUCLEOTIDE SEQUENCE</scope>
    <source>
        <strain evidence="2">SGP5-SGP5p</strain>
        <tissue evidence="2">Aerial part</tissue>
    </source>
</reference>
<keyword evidence="1" id="KW-0812">Transmembrane</keyword>
<sequence length="817" mass="93422">MGRRNVPPEGSIIVDIKFLNIDKGNPIMLSTRNGHEVFFFKHLMSQEIVAIIEVTILTLTLLVNGGDRSPQLRIWVMGLTHLSSKYTLTLLVLAMFLLSSFSGIMKGYISHVSDLSMKKSFEKSLLHFKIENQCLEPHYPCTIPWCNGSLGLLESSNGWVYSAHCLFRLLSSKDAWNCLNNCWIFFWGDSTNVDTIRNMLLFTLGVPLNELDAVSRHFDETFTNPEDRSQSVRITQFWNGHWSVSQVHVSLKTLIYKEHRDLLKSLFNRSVVPNTILFNSGLHDGRYWGRPNEFATVVDYAISVWREIIEGVNKIGFEIPNFIIRSTVVSASFIRYMGLNPSKMDVFNGILLEKLRADGLITRVIDYFDMTGAWHFVLRTSDRYHYGRFPSKRVWKDGQIGHQYFVDLMLGHRMLNKSADSATQWPISGLSHRVGILAAVTLLEMLLVWSVDHSAITIYLDLWSTYRDDKNDILPTQNNPDEVWVNPLQNVSAGPRMSRVEPALDWVSVVLEQNYTSRFMSSYLGHRGEPCKASRTVDIKFLNFDDRRSIVLSTGHAHGVVFQALDESGNVHDCGGDYFEVDLAGGDRGPQLSRDFGNGTCSFILQVHPHFAGTYNVTIILLFRNFEGLHHAPLCLVYDKQLRKVPVTFSRSEANLPELHLCQKHDFTRDVWAGRWTRHAKNDTCEISDDGRDRCLEPEHPCTNSWCSGSLGLLESNGWVYSAHCSFRLFSANDAWNCLNNRWLFFWGDSTHVDTVRNILFILLVLDIVVFNSGLHDADWRQPGKYAFQINHAVITFWKDVIEGGQEKRIGRPQLHF</sequence>
<keyword evidence="1" id="KW-0472">Membrane</keyword>
<protein>
    <submittedName>
        <fullName evidence="2">Uncharacterized protein</fullName>
    </submittedName>
</protein>
<name>A0A9Q1KZY9_9CARY</name>
<organism evidence="2 3">
    <name type="scientific">Carnegiea gigantea</name>
    <dbReference type="NCBI Taxonomy" id="171969"/>
    <lineage>
        <taxon>Eukaryota</taxon>
        <taxon>Viridiplantae</taxon>
        <taxon>Streptophyta</taxon>
        <taxon>Embryophyta</taxon>
        <taxon>Tracheophyta</taxon>
        <taxon>Spermatophyta</taxon>
        <taxon>Magnoliopsida</taxon>
        <taxon>eudicotyledons</taxon>
        <taxon>Gunneridae</taxon>
        <taxon>Pentapetalae</taxon>
        <taxon>Caryophyllales</taxon>
        <taxon>Cactineae</taxon>
        <taxon>Cactaceae</taxon>
        <taxon>Cactoideae</taxon>
        <taxon>Echinocereeae</taxon>
        <taxon>Carnegiea</taxon>
    </lineage>
</organism>
<dbReference type="PANTHER" id="PTHR35124:SF1">
    <property type="entry name" value="CYTOCHROME P450 FAMILY PROTEIN"/>
    <property type="match status" value="1"/>
</dbReference>
<accession>A0A9Q1KZY9</accession>
<dbReference type="Proteomes" id="UP001153076">
    <property type="component" value="Unassembled WGS sequence"/>
</dbReference>
<dbReference type="PANTHER" id="PTHR35124">
    <property type="entry name" value="CYTOCHROME P450 FAMILY PROTEIN"/>
    <property type="match status" value="1"/>
</dbReference>
<feature type="transmembrane region" description="Helical" evidence="1">
    <location>
        <begin position="48"/>
        <end position="66"/>
    </location>
</feature>
<gene>
    <name evidence="2" type="ORF">Cgig2_016564</name>
</gene>
<evidence type="ECO:0000313" key="2">
    <source>
        <dbReference type="EMBL" id="KAJ8451983.1"/>
    </source>
</evidence>
<keyword evidence="1" id="KW-1133">Transmembrane helix</keyword>
<evidence type="ECO:0000256" key="1">
    <source>
        <dbReference type="SAM" id="Phobius"/>
    </source>
</evidence>
<feature type="transmembrane region" description="Helical" evidence="1">
    <location>
        <begin position="86"/>
        <end position="109"/>
    </location>
</feature>
<dbReference type="EMBL" id="JAKOGI010000006">
    <property type="protein sequence ID" value="KAJ8451983.1"/>
    <property type="molecule type" value="Genomic_DNA"/>
</dbReference>
<evidence type="ECO:0000313" key="3">
    <source>
        <dbReference type="Proteomes" id="UP001153076"/>
    </source>
</evidence>